<protein>
    <recommendedName>
        <fullName evidence="3">DUF4189 domain-containing protein</fullName>
    </recommendedName>
</protein>
<dbReference type="RefSeq" id="WP_136256790.1">
    <property type="nucleotide sequence ID" value="NZ_MWIO01000003.1"/>
</dbReference>
<name>A0A4S3KMG2_9GAMM</name>
<gene>
    <name evidence="4" type="ORF">B1991_00740</name>
</gene>
<dbReference type="Pfam" id="PF13827">
    <property type="entry name" value="DUF4189"/>
    <property type="match status" value="1"/>
</dbReference>
<feature type="signal peptide" evidence="2">
    <location>
        <begin position="1"/>
        <end position="23"/>
    </location>
</feature>
<organism evidence="4 5">
    <name type="scientific">Rhodanobacter lindaniclasticus</name>
    <dbReference type="NCBI Taxonomy" id="75310"/>
    <lineage>
        <taxon>Bacteria</taxon>
        <taxon>Pseudomonadati</taxon>
        <taxon>Pseudomonadota</taxon>
        <taxon>Gammaproteobacteria</taxon>
        <taxon>Lysobacterales</taxon>
        <taxon>Rhodanobacteraceae</taxon>
        <taxon>Rhodanobacter</taxon>
    </lineage>
</organism>
<feature type="compositionally biased region" description="Pro residues" evidence="1">
    <location>
        <begin position="59"/>
        <end position="73"/>
    </location>
</feature>
<evidence type="ECO:0000313" key="4">
    <source>
        <dbReference type="EMBL" id="THD09986.1"/>
    </source>
</evidence>
<reference evidence="4 5" key="1">
    <citation type="submission" date="2017-02" db="EMBL/GenBank/DDBJ databases">
        <title>Whole genome sequencing of Rhodanobacter lindaniclasticus DSM 17932.</title>
        <authorList>
            <person name="Kumar S."/>
            <person name="Patil P."/>
            <person name="Patil P.B."/>
        </authorList>
    </citation>
    <scope>NUCLEOTIDE SEQUENCE [LARGE SCALE GENOMIC DNA]</scope>
    <source>
        <strain evidence="4 5">DSM 17932</strain>
    </source>
</reference>
<dbReference type="OrthoDB" id="5956360at2"/>
<evidence type="ECO:0000259" key="3">
    <source>
        <dbReference type="Pfam" id="PF13827"/>
    </source>
</evidence>
<feature type="region of interest" description="Disordered" evidence="1">
    <location>
        <begin position="32"/>
        <end position="73"/>
    </location>
</feature>
<keyword evidence="2" id="KW-0732">Signal</keyword>
<dbReference type="Proteomes" id="UP000306317">
    <property type="component" value="Unassembled WGS sequence"/>
</dbReference>
<accession>A0A4S3KMG2</accession>
<evidence type="ECO:0000256" key="2">
    <source>
        <dbReference type="SAM" id="SignalP"/>
    </source>
</evidence>
<evidence type="ECO:0000256" key="1">
    <source>
        <dbReference type="SAM" id="MobiDB-lite"/>
    </source>
</evidence>
<sequence>MTSIASRWLLIGLLLMAAPIAHGENGCPTGFLPTGGAPSAQDPGACRPMASYEQQQAPRSPPPPPPRPVPPLEWKPDWGAIAWDDERRTIGSVVEAPTENEAKEGAMKDCQSKGGVDCRLVLAYENGCGAFAISDAAWGVQADATEIGAEVYAVRACTKTGHQECHVLFKDCSRPNGFATP</sequence>
<dbReference type="AlphaFoldDB" id="A0A4S3KMG2"/>
<feature type="domain" description="DUF4189" evidence="3">
    <location>
        <begin position="78"/>
        <end position="172"/>
    </location>
</feature>
<keyword evidence="5" id="KW-1185">Reference proteome</keyword>
<feature type="chain" id="PRO_5020375078" description="DUF4189 domain-containing protein" evidence="2">
    <location>
        <begin position="24"/>
        <end position="181"/>
    </location>
</feature>
<dbReference type="EMBL" id="MWIO01000003">
    <property type="protein sequence ID" value="THD09986.1"/>
    <property type="molecule type" value="Genomic_DNA"/>
</dbReference>
<dbReference type="InterPro" id="IPR025240">
    <property type="entry name" value="DUF4189"/>
</dbReference>
<comment type="caution">
    <text evidence="4">The sequence shown here is derived from an EMBL/GenBank/DDBJ whole genome shotgun (WGS) entry which is preliminary data.</text>
</comment>
<evidence type="ECO:0000313" key="5">
    <source>
        <dbReference type="Proteomes" id="UP000306317"/>
    </source>
</evidence>
<proteinExistence type="predicted"/>